<accession>A0A8S5N6R4</accession>
<protein>
    <submittedName>
        <fullName evidence="1">Uncharacterized protein</fullName>
    </submittedName>
</protein>
<sequence>MKRELFDNVSVVVVASGAVVDRDGFLSAVFAASVGAITGSPTSAKLTVKVEHCDTADGTFELASDTMLDPEHMTAGGVLKEIAVESKDALQMNLDLLGCKRYIKITPSISFTGGTSPAAGAAAYALVLGDPVGSPV</sequence>
<organism evidence="1">
    <name type="scientific">Siphoviridae sp. ctxfQ4</name>
    <dbReference type="NCBI Taxonomy" id="2826521"/>
    <lineage>
        <taxon>Viruses</taxon>
        <taxon>Duplodnaviria</taxon>
        <taxon>Heunggongvirae</taxon>
        <taxon>Uroviricota</taxon>
        <taxon>Caudoviricetes</taxon>
    </lineage>
</organism>
<name>A0A8S5N6R4_9CAUD</name>
<proteinExistence type="predicted"/>
<dbReference type="EMBL" id="BK015072">
    <property type="protein sequence ID" value="DAD89928.1"/>
    <property type="molecule type" value="Genomic_DNA"/>
</dbReference>
<evidence type="ECO:0000313" key="1">
    <source>
        <dbReference type="EMBL" id="DAD89928.1"/>
    </source>
</evidence>
<reference evidence="1" key="1">
    <citation type="journal article" date="2021" name="Proc. Natl. Acad. Sci. U.S.A.">
        <title>A Catalog of Tens of Thousands of Viruses from Human Metagenomes Reveals Hidden Associations with Chronic Diseases.</title>
        <authorList>
            <person name="Tisza M.J."/>
            <person name="Buck C.B."/>
        </authorList>
    </citation>
    <scope>NUCLEOTIDE SEQUENCE</scope>
    <source>
        <strain evidence="1">CtxfQ4</strain>
    </source>
</reference>